<reference evidence="1" key="1">
    <citation type="submission" date="2022-07" db="EMBL/GenBank/DDBJ databases">
        <title>Phylogenomic reconstructions and comparative analyses of Kickxellomycotina fungi.</title>
        <authorList>
            <person name="Reynolds N.K."/>
            <person name="Stajich J.E."/>
            <person name="Barry K."/>
            <person name="Grigoriev I.V."/>
            <person name="Crous P."/>
            <person name="Smith M.E."/>
        </authorList>
    </citation>
    <scope>NUCLEOTIDE SEQUENCE</scope>
    <source>
        <strain evidence="1">BCRC 34381</strain>
    </source>
</reference>
<gene>
    <name evidence="1" type="primary">ATP17</name>
    <name evidence="1" type="ORF">LPJ61_005342</name>
</gene>
<dbReference type="Pfam" id="PF10791">
    <property type="entry name" value="F1F0-ATPsyn_F"/>
    <property type="match status" value="1"/>
</dbReference>
<evidence type="ECO:0000313" key="1">
    <source>
        <dbReference type="EMBL" id="KAJ1726217.1"/>
    </source>
</evidence>
<dbReference type="OrthoDB" id="5561579at2759"/>
<dbReference type="GO" id="GO:0046933">
    <property type="term" value="F:proton-transporting ATP synthase activity, rotational mechanism"/>
    <property type="evidence" value="ECO:0007669"/>
    <property type="project" value="TreeGrafter"/>
</dbReference>
<protein>
    <submittedName>
        <fullName evidence="1">ATP synthase f chain, mitochondrial</fullName>
    </submittedName>
</protein>
<dbReference type="Proteomes" id="UP001143981">
    <property type="component" value="Unassembled WGS sequence"/>
</dbReference>
<dbReference type="InterPro" id="IPR019727">
    <property type="entry name" value="ATP_synth_F0_fsu_mt_fun"/>
</dbReference>
<name>A0A9W7Y9B0_9FUNG</name>
<dbReference type="AlphaFoldDB" id="A0A9W7Y9B0"/>
<organism evidence="1 2">
    <name type="scientific">Coemansia biformis</name>
    <dbReference type="NCBI Taxonomy" id="1286918"/>
    <lineage>
        <taxon>Eukaryota</taxon>
        <taxon>Fungi</taxon>
        <taxon>Fungi incertae sedis</taxon>
        <taxon>Zoopagomycota</taxon>
        <taxon>Kickxellomycotina</taxon>
        <taxon>Kickxellomycetes</taxon>
        <taxon>Kickxellales</taxon>
        <taxon>Kickxellaceae</taxon>
        <taxon>Coemansia</taxon>
    </lineage>
</organism>
<dbReference type="PANTHER" id="PTHR28161:SF1">
    <property type="entry name" value="ATP SYNTHASE SUBUNIT F, MITOCHONDRIAL"/>
    <property type="match status" value="1"/>
</dbReference>
<comment type="caution">
    <text evidence="1">The sequence shown here is derived from an EMBL/GenBank/DDBJ whole genome shotgun (WGS) entry which is preliminary data.</text>
</comment>
<evidence type="ECO:0000313" key="2">
    <source>
        <dbReference type="Proteomes" id="UP001143981"/>
    </source>
</evidence>
<sequence>MNAAFGRTILGRAAAARRTYASLREIIPPNIGHAARAGEAVADSTVNVLSAEQVGKVVSLYRNLPKGQAEPKVARGGPLARYYARYFEGDNASPKPIVHLVGALLVGGYTIHYFMHLKHHKHAEHH</sequence>
<dbReference type="PANTHER" id="PTHR28161">
    <property type="entry name" value="ATP SYNTHASE SUBUNIT F, MITOCHONDRIAL"/>
    <property type="match status" value="1"/>
</dbReference>
<proteinExistence type="predicted"/>
<keyword evidence="2" id="KW-1185">Reference proteome</keyword>
<accession>A0A9W7Y9B0</accession>
<dbReference type="EMBL" id="JANBOI010001702">
    <property type="protein sequence ID" value="KAJ1726217.1"/>
    <property type="molecule type" value="Genomic_DNA"/>
</dbReference>